<evidence type="ECO:0000313" key="6">
    <source>
        <dbReference type="Proteomes" id="UP000078512"/>
    </source>
</evidence>
<organism evidence="5 6">
    <name type="scientific">Linnemannia elongata AG-77</name>
    <dbReference type="NCBI Taxonomy" id="1314771"/>
    <lineage>
        <taxon>Eukaryota</taxon>
        <taxon>Fungi</taxon>
        <taxon>Fungi incertae sedis</taxon>
        <taxon>Mucoromycota</taxon>
        <taxon>Mortierellomycotina</taxon>
        <taxon>Mortierellomycetes</taxon>
        <taxon>Mortierellales</taxon>
        <taxon>Mortierellaceae</taxon>
        <taxon>Linnemannia</taxon>
    </lineage>
</organism>
<dbReference type="EMBL" id="KV442043">
    <property type="protein sequence ID" value="OAQ29118.1"/>
    <property type="molecule type" value="Genomic_DNA"/>
</dbReference>
<dbReference type="InterPro" id="IPR037293">
    <property type="entry name" value="Gal_Oxidase_central_sf"/>
</dbReference>
<dbReference type="InterPro" id="IPR009880">
    <property type="entry name" value="Glyoxal_oxidase_N"/>
</dbReference>
<dbReference type="AlphaFoldDB" id="A0A197JVX4"/>
<evidence type="ECO:0000259" key="4">
    <source>
        <dbReference type="Pfam" id="PF09118"/>
    </source>
</evidence>
<reference evidence="5 6" key="1">
    <citation type="submission" date="2016-05" db="EMBL/GenBank/DDBJ databases">
        <title>Genome sequencing reveals origins of a unique bacterial endosymbiosis in the earliest lineages of terrestrial Fungi.</title>
        <authorList>
            <consortium name="DOE Joint Genome Institute"/>
            <person name="Uehling J."/>
            <person name="Gryganskyi A."/>
            <person name="Hameed K."/>
            <person name="Tschaplinski T."/>
            <person name="Misztal P."/>
            <person name="Wu S."/>
            <person name="Desiro A."/>
            <person name="Vande Pol N."/>
            <person name="Du Z.-Y."/>
            <person name="Zienkiewicz A."/>
            <person name="Zienkiewicz K."/>
            <person name="Morin E."/>
            <person name="Tisserant E."/>
            <person name="Splivallo R."/>
            <person name="Hainaut M."/>
            <person name="Henrissat B."/>
            <person name="Ohm R."/>
            <person name="Kuo A."/>
            <person name="Yan J."/>
            <person name="Lipzen A."/>
            <person name="Nolan M."/>
            <person name="Labutti K."/>
            <person name="Barry K."/>
            <person name="Goldstein A."/>
            <person name="Labbe J."/>
            <person name="Schadt C."/>
            <person name="Tuskan G."/>
            <person name="Grigoriev I."/>
            <person name="Martin F."/>
            <person name="Vilgalys R."/>
            <person name="Bonito G."/>
        </authorList>
    </citation>
    <scope>NUCLEOTIDE SEQUENCE [LARGE SCALE GENOMIC DNA]</scope>
    <source>
        <strain evidence="5 6">AG-77</strain>
    </source>
</reference>
<evidence type="ECO:0000256" key="1">
    <source>
        <dbReference type="ARBA" id="ARBA00022729"/>
    </source>
</evidence>
<dbReference type="InterPro" id="IPR015202">
    <property type="entry name" value="GO-like_E_set"/>
</dbReference>
<dbReference type="CDD" id="cd02851">
    <property type="entry name" value="E_set_GO_C"/>
    <property type="match status" value="1"/>
</dbReference>
<proteinExistence type="predicted"/>
<dbReference type="Proteomes" id="UP000078512">
    <property type="component" value="Unassembled WGS sequence"/>
</dbReference>
<name>A0A197JVX4_9FUNG</name>
<evidence type="ECO:0000313" key="5">
    <source>
        <dbReference type="EMBL" id="OAQ29118.1"/>
    </source>
</evidence>
<evidence type="ECO:0000259" key="3">
    <source>
        <dbReference type="Pfam" id="PF07250"/>
    </source>
</evidence>
<gene>
    <name evidence="5" type="ORF">K457DRAFT_126122</name>
</gene>
<dbReference type="STRING" id="1314771.A0A197JVX4"/>
<dbReference type="InterPro" id="IPR014756">
    <property type="entry name" value="Ig_E-set"/>
</dbReference>
<dbReference type="Pfam" id="PF07250">
    <property type="entry name" value="Glyoxal_oxid_N"/>
    <property type="match status" value="1"/>
</dbReference>
<dbReference type="InterPro" id="IPR013783">
    <property type="entry name" value="Ig-like_fold"/>
</dbReference>
<evidence type="ECO:0000256" key="2">
    <source>
        <dbReference type="SAM" id="SignalP"/>
    </source>
</evidence>
<dbReference type="SUPFAM" id="SSF81296">
    <property type="entry name" value="E set domains"/>
    <property type="match status" value="1"/>
</dbReference>
<protein>
    <submittedName>
        <fullName evidence="5">Carbohydrate-binding module family 18</fullName>
    </submittedName>
</protein>
<keyword evidence="1 2" id="KW-0732">Signal</keyword>
<feature type="domain" description="Galactose oxidase-like Early set" evidence="4">
    <location>
        <begin position="510"/>
        <end position="610"/>
    </location>
</feature>
<dbReference type="Pfam" id="PF09118">
    <property type="entry name" value="GO-like_E_set"/>
    <property type="match status" value="1"/>
</dbReference>
<sequence length="615" mass="66362">MAIVRKLGLLLAALSVVSLGLIATTADAAACKYNNGLACPQATPCCSRHGHCGNSRLACAAGCDAAASFNGRCVRSVGIAQPLTNGPGANGKPRPIPSLPKGAFKVVGNTGVAAQHIALVTPTKMLIIDKAEANPVKLPSGLSAYNAEYDLVTNNIRLLDVSTNTFCSGGGFLPNGTMISAGGAEARKSRAFLTDGGFQSLRMWNPCDDGTCEWIENPTDPAWTMTGNRWYVSITTLPSGELFVLGGSNESLAINSLATNNPTWEIYPKPANIKAADYKPNFMQFMVDSLPNNLYPNVYSLPDGNIFIFANQKSMIFNVAKNEVIKRMPDLPGGPRSYPLTGSHILLPLDPAKNYAHEILVCGGSEAKTQKAKALQSCGRINLADADPQWEMDEMPTPRLMGDAIALADGKIMFLNGCMTGYAGFRHGNDPVFTPAIYDPAAPLGQRFTEWEPSNIPRMYHSVAMLLPDGSVFVAGSNENSEVRLKDVPFPTEYRVENFTPPYLSTDLARPEIVSKVPEKVAYAQKVLVTVDVKDTSKYEPEVVFMLGHRGFVTHSTHMSQRMTKLVAKATHTEGTKITYEVVMPPNANIMPPGPHYMHMLNNGVPSVAVHFLLN</sequence>
<dbReference type="PANTHER" id="PTHR32208:SF21">
    <property type="entry name" value="LOW QUALITY PROTEIN: ALDEHYDE OXIDASE GLOX-LIKE"/>
    <property type="match status" value="1"/>
</dbReference>
<dbReference type="Gene3D" id="2.130.10.80">
    <property type="entry name" value="Galactose oxidase/kelch, beta-propeller"/>
    <property type="match status" value="1"/>
</dbReference>
<keyword evidence="6" id="KW-1185">Reference proteome</keyword>
<dbReference type="Gene3D" id="2.60.40.10">
    <property type="entry name" value="Immunoglobulins"/>
    <property type="match status" value="1"/>
</dbReference>
<dbReference type="InterPro" id="IPR011043">
    <property type="entry name" value="Gal_Oxase/kelch_b-propeller"/>
</dbReference>
<dbReference type="SUPFAM" id="SSF50965">
    <property type="entry name" value="Galactose oxidase, central domain"/>
    <property type="match status" value="1"/>
</dbReference>
<dbReference type="PANTHER" id="PTHR32208">
    <property type="entry name" value="SECRETED PROTEIN-RELATED"/>
    <property type="match status" value="1"/>
</dbReference>
<accession>A0A197JVX4</accession>
<feature type="domain" description="Glyoxal oxidase N-terminal" evidence="3">
    <location>
        <begin position="143"/>
        <end position="503"/>
    </location>
</feature>
<feature type="signal peptide" evidence="2">
    <location>
        <begin position="1"/>
        <end position="28"/>
    </location>
</feature>
<dbReference type="OrthoDB" id="2019572at2759"/>
<feature type="chain" id="PRO_5008276305" evidence="2">
    <location>
        <begin position="29"/>
        <end position="615"/>
    </location>
</feature>